<dbReference type="Gene3D" id="3.40.50.300">
    <property type="entry name" value="P-loop containing nucleotide triphosphate hydrolases"/>
    <property type="match status" value="1"/>
</dbReference>
<sequence>MTAVLTTKHLVYHRGARLILDDITFSLCKGELVALLGTNGAGKSTLLRLVLGLLKPDKGETRLEGQLLTELGRRQMAQLIAYVPQGHVPVFPYTVEEIVCMGRLPYASFGQAVNQQDKTVAHQALEYLSIGHLALRPYTELSGGERQSVLIARALAQGARMLILDEPETGLDFGQQLRLAALLQRLTSEGYTILVTTHDPLHARQIFSRAILLESGRILADGPAHQVLTNEAIKALYHIDEALFRKWAPGIENSTYFKL</sequence>
<evidence type="ECO:0000256" key="2">
    <source>
        <dbReference type="ARBA" id="ARBA00022448"/>
    </source>
</evidence>
<dbReference type="Pfam" id="PF00005">
    <property type="entry name" value="ABC_tran"/>
    <property type="match status" value="1"/>
</dbReference>
<dbReference type="STRING" id="579138.Zymop_1275"/>
<dbReference type="InterPro" id="IPR003439">
    <property type="entry name" value="ABC_transporter-like_ATP-bd"/>
</dbReference>
<dbReference type="FunFam" id="3.40.50.300:FF:000134">
    <property type="entry name" value="Iron-enterobactin ABC transporter ATP-binding protein"/>
    <property type="match status" value="1"/>
</dbReference>
<keyword evidence="5" id="KW-0862">Zinc</keyword>
<dbReference type="PROSITE" id="PS50893">
    <property type="entry name" value="ABC_TRANSPORTER_2"/>
    <property type="match status" value="1"/>
</dbReference>
<name>F8EUM0_ZYMMT</name>
<keyword evidence="4" id="KW-0067">ATP-binding</keyword>
<dbReference type="GO" id="GO:0006829">
    <property type="term" value="P:zinc ion transport"/>
    <property type="evidence" value="ECO:0007669"/>
    <property type="project" value="UniProtKB-KW"/>
</dbReference>
<keyword evidence="2" id="KW-0813">Transport</keyword>
<dbReference type="eggNOG" id="COG1120">
    <property type="taxonomic scope" value="Bacteria"/>
</dbReference>
<protein>
    <submittedName>
        <fullName evidence="8">ABC transporter related protein</fullName>
    </submittedName>
</protein>
<keyword evidence="5" id="KW-0864">Zinc transport</keyword>
<dbReference type="SMART" id="SM00382">
    <property type="entry name" value="AAA"/>
    <property type="match status" value="1"/>
</dbReference>
<keyword evidence="3" id="KW-0547">Nucleotide-binding</keyword>
<evidence type="ECO:0000256" key="4">
    <source>
        <dbReference type="ARBA" id="ARBA00022840"/>
    </source>
</evidence>
<feature type="domain" description="ABC transporter" evidence="7">
    <location>
        <begin position="5"/>
        <end position="240"/>
    </location>
</feature>
<dbReference type="PANTHER" id="PTHR42734:SF6">
    <property type="entry name" value="MOLYBDATE IMPORT ATP-BINDING PROTEIN MOLC"/>
    <property type="match status" value="1"/>
</dbReference>
<evidence type="ECO:0000256" key="1">
    <source>
        <dbReference type="ARBA" id="ARBA00005417"/>
    </source>
</evidence>
<dbReference type="AlphaFoldDB" id="F8EUM0"/>
<dbReference type="GO" id="GO:0016887">
    <property type="term" value="F:ATP hydrolysis activity"/>
    <property type="evidence" value="ECO:0007669"/>
    <property type="project" value="InterPro"/>
</dbReference>
<evidence type="ECO:0000256" key="6">
    <source>
        <dbReference type="ARBA" id="ARBA00023065"/>
    </source>
</evidence>
<proteinExistence type="inferred from homology"/>
<keyword evidence="6" id="KW-0406">Ion transport</keyword>
<evidence type="ECO:0000313" key="8">
    <source>
        <dbReference type="EMBL" id="AEI38166.1"/>
    </source>
</evidence>
<comment type="similarity">
    <text evidence="1">Belongs to the ABC transporter superfamily.</text>
</comment>
<dbReference type="InterPro" id="IPR050153">
    <property type="entry name" value="Metal_Ion_Import_ABC"/>
</dbReference>
<organism evidence="8 9">
    <name type="scientific">Zymomonas mobilis subsp. pomaceae (strain ATCC 29192 / DSM 22645 / JCM 10191 / CCUG 17912 / NBRC 13757 / NCIMB 11200 / NRRL B-4491 / Barker I)</name>
    <dbReference type="NCBI Taxonomy" id="579138"/>
    <lineage>
        <taxon>Bacteria</taxon>
        <taxon>Pseudomonadati</taxon>
        <taxon>Pseudomonadota</taxon>
        <taxon>Alphaproteobacteria</taxon>
        <taxon>Sphingomonadales</taxon>
        <taxon>Zymomonadaceae</taxon>
        <taxon>Zymomonas</taxon>
    </lineage>
</organism>
<dbReference type="InterPro" id="IPR027417">
    <property type="entry name" value="P-loop_NTPase"/>
</dbReference>
<dbReference type="Proteomes" id="UP000000491">
    <property type="component" value="Chromosome"/>
</dbReference>
<dbReference type="InterPro" id="IPR003593">
    <property type="entry name" value="AAA+_ATPase"/>
</dbReference>
<dbReference type="GO" id="GO:0005524">
    <property type="term" value="F:ATP binding"/>
    <property type="evidence" value="ECO:0007669"/>
    <property type="project" value="UniProtKB-KW"/>
</dbReference>
<dbReference type="PANTHER" id="PTHR42734">
    <property type="entry name" value="METAL TRANSPORT SYSTEM ATP-BINDING PROTEIN TM_0124-RELATED"/>
    <property type="match status" value="1"/>
</dbReference>
<evidence type="ECO:0000256" key="3">
    <source>
        <dbReference type="ARBA" id="ARBA00022741"/>
    </source>
</evidence>
<evidence type="ECO:0000313" key="9">
    <source>
        <dbReference type="Proteomes" id="UP000000491"/>
    </source>
</evidence>
<dbReference type="KEGG" id="zmp:Zymop_1275"/>
<dbReference type="EMBL" id="CP002865">
    <property type="protein sequence ID" value="AEI38166.1"/>
    <property type="molecule type" value="Genomic_DNA"/>
</dbReference>
<evidence type="ECO:0000256" key="5">
    <source>
        <dbReference type="ARBA" id="ARBA00022906"/>
    </source>
</evidence>
<gene>
    <name evidence="8" type="ordered locus">Zymop_1275</name>
</gene>
<evidence type="ECO:0000259" key="7">
    <source>
        <dbReference type="PROSITE" id="PS50893"/>
    </source>
</evidence>
<reference evidence="8 9" key="1">
    <citation type="journal article" date="2011" name="J. Bacteriol.">
        <title>Genome sequence of the ethanol-producing Zymomonas mobilis subsp. pomaceae lectotype strain ATCC 29192.</title>
        <authorList>
            <person name="Kouvelis V.N."/>
            <person name="Davenport K.W."/>
            <person name="Brettin T.S."/>
            <person name="Bruce D."/>
            <person name="Detter C."/>
            <person name="Han C.S."/>
            <person name="Nolan M."/>
            <person name="Tapia R."/>
            <person name="Damoulaki A."/>
            <person name="Kyrpides N.C."/>
            <person name="Typas M.A."/>
            <person name="Pappas K.M."/>
        </authorList>
    </citation>
    <scope>NUCLEOTIDE SEQUENCE [LARGE SCALE GENOMIC DNA]</scope>
    <source>
        <strain evidence="9">ATCC 29192 / DSM 22645 / JCM 10191 / CCUG 17912 / NBRC 13757 / NCIMB 11200 / NRRL B-4491 / Barker I</strain>
    </source>
</reference>
<accession>F8EUM0</accession>
<dbReference type="RefSeq" id="WP_013934561.1">
    <property type="nucleotide sequence ID" value="NC_015709.1"/>
</dbReference>
<dbReference type="HOGENOM" id="CLU_000604_1_11_5"/>
<dbReference type="SUPFAM" id="SSF52540">
    <property type="entry name" value="P-loop containing nucleoside triphosphate hydrolases"/>
    <property type="match status" value="1"/>
</dbReference>
<dbReference type="PATRIC" id="fig|579138.3.peg.1352"/>